<proteinExistence type="predicted"/>
<dbReference type="OrthoDB" id="9806130at2"/>
<protein>
    <recommendedName>
        <fullName evidence="2">histidine kinase</fullName>
        <ecNumber evidence="2">2.7.13.3</ecNumber>
    </recommendedName>
</protein>
<dbReference type="eggNOG" id="COG5000">
    <property type="taxonomic scope" value="Bacteria"/>
</dbReference>
<dbReference type="InterPro" id="IPR003661">
    <property type="entry name" value="HisK_dim/P_dom"/>
</dbReference>
<dbReference type="Gene3D" id="3.30.565.10">
    <property type="entry name" value="Histidine kinase-like ATPase, C-terminal domain"/>
    <property type="match status" value="1"/>
</dbReference>
<dbReference type="InterPro" id="IPR036890">
    <property type="entry name" value="HATPase_C_sf"/>
</dbReference>
<evidence type="ECO:0000256" key="3">
    <source>
        <dbReference type="ARBA" id="ARBA00022553"/>
    </source>
</evidence>
<dbReference type="InterPro" id="IPR003594">
    <property type="entry name" value="HATPase_dom"/>
</dbReference>
<accession>W7QGB3</accession>
<dbReference type="PANTHER" id="PTHR43547:SF2">
    <property type="entry name" value="HYBRID SIGNAL TRANSDUCTION HISTIDINE KINASE C"/>
    <property type="match status" value="1"/>
</dbReference>
<dbReference type="Gene3D" id="1.10.287.130">
    <property type="match status" value="1"/>
</dbReference>
<dbReference type="EMBL" id="ARZY01000002">
    <property type="protein sequence ID" value="EWH11974.1"/>
    <property type="molecule type" value="Genomic_DNA"/>
</dbReference>
<feature type="domain" description="Histidine kinase" evidence="5">
    <location>
        <begin position="241"/>
        <end position="445"/>
    </location>
</feature>
<evidence type="ECO:0000256" key="2">
    <source>
        <dbReference type="ARBA" id="ARBA00012438"/>
    </source>
</evidence>
<dbReference type="SMART" id="SM00387">
    <property type="entry name" value="HATPase_c"/>
    <property type="match status" value="1"/>
</dbReference>
<evidence type="ECO:0000256" key="1">
    <source>
        <dbReference type="ARBA" id="ARBA00000085"/>
    </source>
</evidence>
<keyword evidence="4" id="KW-1133">Transmembrane helix</keyword>
<keyword evidence="6" id="KW-0418">Kinase</keyword>
<dbReference type="PRINTS" id="PR00344">
    <property type="entry name" value="BCTRLSENSOR"/>
</dbReference>
<keyword evidence="4" id="KW-0472">Membrane</keyword>
<keyword evidence="4" id="KW-0812">Transmembrane</keyword>
<keyword evidence="3" id="KW-0597">Phosphoprotein</keyword>
<dbReference type="InterPro" id="IPR004358">
    <property type="entry name" value="Sig_transdc_His_kin-like_C"/>
</dbReference>
<keyword evidence="7" id="KW-1185">Reference proteome</keyword>
<organism evidence="6 7">
    <name type="scientific">Catenovulum agarivorans DS-2</name>
    <dbReference type="NCBI Taxonomy" id="1328313"/>
    <lineage>
        <taxon>Bacteria</taxon>
        <taxon>Pseudomonadati</taxon>
        <taxon>Pseudomonadota</taxon>
        <taxon>Gammaproteobacteria</taxon>
        <taxon>Alteromonadales</taxon>
        <taxon>Alteromonadaceae</taxon>
        <taxon>Catenovulum</taxon>
    </lineage>
</organism>
<dbReference type="CDD" id="cd00075">
    <property type="entry name" value="HATPase"/>
    <property type="match status" value="1"/>
</dbReference>
<comment type="catalytic activity">
    <reaction evidence="1">
        <text>ATP + protein L-histidine = ADP + protein N-phospho-L-histidine.</text>
        <dbReference type="EC" id="2.7.13.3"/>
    </reaction>
</comment>
<name>W7QGB3_9ALTE</name>
<dbReference type="InterPro" id="IPR005467">
    <property type="entry name" value="His_kinase_dom"/>
</dbReference>
<keyword evidence="6" id="KW-0808">Transferase</keyword>
<dbReference type="STRING" id="1328313.DS2_02283"/>
<comment type="caution">
    <text evidence="6">The sequence shown here is derived from an EMBL/GenBank/DDBJ whole genome shotgun (WGS) entry which is preliminary data.</text>
</comment>
<dbReference type="AlphaFoldDB" id="W7QGB3"/>
<dbReference type="SUPFAM" id="SSF55874">
    <property type="entry name" value="ATPase domain of HSP90 chaperone/DNA topoisomerase II/histidine kinase"/>
    <property type="match status" value="1"/>
</dbReference>
<dbReference type="Pfam" id="PF02518">
    <property type="entry name" value="HATPase_c"/>
    <property type="match status" value="1"/>
</dbReference>
<dbReference type="RefSeq" id="WP_035012991.1">
    <property type="nucleotide sequence ID" value="NZ_ARZY01000002.1"/>
</dbReference>
<gene>
    <name evidence="6" type="ORF">DS2_02283</name>
</gene>
<evidence type="ECO:0000259" key="5">
    <source>
        <dbReference type="PROSITE" id="PS50109"/>
    </source>
</evidence>
<dbReference type="GO" id="GO:0000155">
    <property type="term" value="F:phosphorelay sensor kinase activity"/>
    <property type="evidence" value="ECO:0007669"/>
    <property type="project" value="InterPro"/>
</dbReference>
<feature type="transmembrane region" description="Helical" evidence="4">
    <location>
        <begin position="51"/>
        <end position="69"/>
    </location>
</feature>
<reference evidence="6 7" key="1">
    <citation type="journal article" date="2014" name="Genome Announc.">
        <title>Draft Genome Sequence of the Agar-Degrading Bacterium Catenovulum sp. Strain DS-2, Isolated from Intestines of Haliotis diversicolor.</title>
        <authorList>
            <person name="Shan D."/>
            <person name="Li X."/>
            <person name="Gu Z."/>
            <person name="Wei G."/>
            <person name="Gao Z."/>
            <person name="Shao Z."/>
        </authorList>
    </citation>
    <scope>NUCLEOTIDE SEQUENCE [LARGE SCALE GENOMIC DNA]</scope>
    <source>
        <strain evidence="6 7">DS-2</strain>
    </source>
</reference>
<feature type="transmembrane region" description="Helical" evidence="4">
    <location>
        <begin position="20"/>
        <end position="39"/>
    </location>
</feature>
<dbReference type="PROSITE" id="PS50109">
    <property type="entry name" value="HIS_KIN"/>
    <property type="match status" value="1"/>
</dbReference>
<dbReference type="InterPro" id="IPR036097">
    <property type="entry name" value="HisK_dim/P_sf"/>
</dbReference>
<sequence length="445" mass="50138">MNNKTTNLNLWQLAGFKRSWLLALFSSLPAFIALGTLLYAGNYDMLESTTIFALVFFPWLLIITAYYFSALRPWQSVASILMSFREQDYSLRAKVTDKDDVINIVLNELNFISEQLNTNRLNAAQAEKLLARVLSEVDVAVLAFDQHDQLVVCNRYAANLYNKSIKQLIGCDQNTLQLNFAKLTAHASSQEIAFPRKKSRWLVKHSSYRQQGLPYQLILLADIGNNLREEELEAWRKLIRILSHEINNALTPLKTTVGSMNRTLAKPELYDGWQNDFSEGLDIIDNRINNLNRLVNSYTQLAKQPEPIKQAVDIQALLQRICAIYQTQGVELISPTNIQLNIDECQIEQVLVNLIKNAIEANVSNQPIVVSANEELNKLSIQVDDHGIGIENPNNIFVPYFTTKSSGNGIGLVLSRQIVEAHGGSLTLENHQNTSGCRAKITLPI</sequence>
<evidence type="ECO:0000313" key="7">
    <source>
        <dbReference type="Proteomes" id="UP000019276"/>
    </source>
</evidence>
<dbReference type="SUPFAM" id="SSF47384">
    <property type="entry name" value="Homodimeric domain of signal transducing histidine kinase"/>
    <property type="match status" value="1"/>
</dbReference>
<evidence type="ECO:0000256" key="4">
    <source>
        <dbReference type="SAM" id="Phobius"/>
    </source>
</evidence>
<dbReference type="CDD" id="cd00082">
    <property type="entry name" value="HisKA"/>
    <property type="match status" value="1"/>
</dbReference>
<evidence type="ECO:0000313" key="6">
    <source>
        <dbReference type="EMBL" id="EWH11974.1"/>
    </source>
</evidence>
<dbReference type="EC" id="2.7.13.3" evidence="2"/>
<dbReference type="Proteomes" id="UP000019276">
    <property type="component" value="Unassembled WGS sequence"/>
</dbReference>
<dbReference type="PANTHER" id="PTHR43547">
    <property type="entry name" value="TWO-COMPONENT HISTIDINE KINASE"/>
    <property type="match status" value="1"/>
</dbReference>